<evidence type="ECO:0000256" key="7">
    <source>
        <dbReference type="RuleBase" id="RU003879"/>
    </source>
</evidence>
<keyword evidence="10" id="KW-1185">Reference proteome</keyword>
<dbReference type="RefSeq" id="WP_354187264.1">
    <property type="nucleotide sequence ID" value="NZ_JBEPLT010000017.1"/>
</dbReference>
<dbReference type="PANTHER" id="PTHR30558">
    <property type="entry name" value="EXBD MEMBRANE COMPONENT OF PMF-DRIVEN MACROMOLECULE IMPORT SYSTEM"/>
    <property type="match status" value="1"/>
</dbReference>
<accession>A0ABV2FQ37</accession>
<evidence type="ECO:0000313" key="10">
    <source>
        <dbReference type="Proteomes" id="UP001549112"/>
    </source>
</evidence>
<gene>
    <name evidence="9" type="ORF">ABID39_001395</name>
</gene>
<feature type="transmembrane region" description="Helical" evidence="8">
    <location>
        <begin position="20"/>
        <end position="43"/>
    </location>
</feature>
<evidence type="ECO:0000256" key="3">
    <source>
        <dbReference type="ARBA" id="ARBA00022475"/>
    </source>
</evidence>
<protein>
    <submittedName>
        <fullName evidence="9">Biopolymer transport protein ExbD</fullName>
    </submittedName>
</protein>
<organism evidence="9 10">
    <name type="scientific">Bartonella japonica</name>
    <dbReference type="NCBI Taxonomy" id="357761"/>
    <lineage>
        <taxon>Bacteria</taxon>
        <taxon>Pseudomonadati</taxon>
        <taxon>Pseudomonadota</taxon>
        <taxon>Alphaproteobacteria</taxon>
        <taxon>Hyphomicrobiales</taxon>
        <taxon>Bartonellaceae</taxon>
        <taxon>Bartonella</taxon>
    </lineage>
</organism>
<dbReference type="Pfam" id="PF02472">
    <property type="entry name" value="ExbD"/>
    <property type="match status" value="1"/>
</dbReference>
<keyword evidence="6 8" id="KW-0472">Membrane</keyword>
<keyword evidence="4 7" id="KW-0812">Transmembrane</keyword>
<proteinExistence type="inferred from homology"/>
<evidence type="ECO:0000256" key="1">
    <source>
        <dbReference type="ARBA" id="ARBA00004162"/>
    </source>
</evidence>
<sequence>MKASFNDNWETDDGGLHNEINVTPFIDVVLVLLIVFMVAAPLATSVIPVQLPSITQVPTVAQPDEPLYVTLQKDRSLYVGDQLVNQTDFMETVLKATDQNLETKILIKADAEIDYGAVVDLLNQIRTAGYTKVGLMGLQKSSHIAAKDAVGDRKLGKTNTVVGNVGINATGDAGATGVAATGAVVNANNSVMGSVSPVE</sequence>
<dbReference type="Proteomes" id="UP001549112">
    <property type="component" value="Unassembled WGS sequence"/>
</dbReference>
<evidence type="ECO:0000256" key="5">
    <source>
        <dbReference type="ARBA" id="ARBA00022989"/>
    </source>
</evidence>
<evidence type="ECO:0000313" key="9">
    <source>
        <dbReference type="EMBL" id="MET3560687.1"/>
    </source>
</evidence>
<dbReference type="Gene3D" id="3.30.420.270">
    <property type="match status" value="1"/>
</dbReference>
<dbReference type="EMBL" id="JBEPLT010000017">
    <property type="protein sequence ID" value="MET3560687.1"/>
    <property type="molecule type" value="Genomic_DNA"/>
</dbReference>
<evidence type="ECO:0000256" key="2">
    <source>
        <dbReference type="ARBA" id="ARBA00005811"/>
    </source>
</evidence>
<reference evidence="9 10" key="1">
    <citation type="submission" date="2024-06" db="EMBL/GenBank/DDBJ databases">
        <title>Genomic Encyclopedia of Type Strains, Phase IV (KMG-IV): sequencing the most valuable type-strain genomes for metagenomic binning, comparative biology and taxonomic classification.</title>
        <authorList>
            <person name="Goeker M."/>
        </authorList>
    </citation>
    <scope>NUCLEOTIDE SEQUENCE [LARGE SCALE GENOMIC DNA]</scope>
    <source>
        <strain evidence="9 10">DSM 23650</strain>
    </source>
</reference>
<keyword evidence="5 8" id="KW-1133">Transmembrane helix</keyword>
<dbReference type="PANTHER" id="PTHR30558:SF9">
    <property type="entry name" value="BIOPOLYMER TRANSPORT PROTEIN EXBD"/>
    <property type="match status" value="1"/>
</dbReference>
<evidence type="ECO:0000256" key="8">
    <source>
        <dbReference type="SAM" id="Phobius"/>
    </source>
</evidence>
<comment type="subcellular location">
    <subcellularLocation>
        <location evidence="1">Cell membrane</location>
        <topology evidence="1">Single-pass membrane protein</topology>
    </subcellularLocation>
    <subcellularLocation>
        <location evidence="7">Cell membrane</location>
        <topology evidence="7">Single-pass type II membrane protein</topology>
    </subcellularLocation>
</comment>
<name>A0ABV2FQ37_9HYPH</name>
<comment type="similarity">
    <text evidence="2 7">Belongs to the ExbD/TolR family.</text>
</comment>
<comment type="caution">
    <text evidence="9">The sequence shown here is derived from an EMBL/GenBank/DDBJ whole genome shotgun (WGS) entry which is preliminary data.</text>
</comment>
<keyword evidence="7" id="KW-0813">Transport</keyword>
<dbReference type="InterPro" id="IPR003400">
    <property type="entry name" value="ExbD"/>
</dbReference>
<evidence type="ECO:0000256" key="4">
    <source>
        <dbReference type="ARBA" id="ARBA00022692"/>
    </source>
</evidence>
<keyword evidence="3" id="KW-1003">Cell membrane</keyword>
<keyword evidence="7" id="KW-0653">Protein transport</keyword>
<evidence type="ECO:0000256" key="6">
    <source>
        <dbReference type="ARBA" id="ARBA00023136"/>
    </source>
</evidence>